<comment type="caution">
    <text evidence="5">Lacks conserved residue(s) required for the propagation of feature annotation.</text>
</comment>
<evidence type="ECO:0000256" key="5">
    <source>
        <dbReference type="PROSITE-ProRule" id="PRU00302"/>
    </source>
</evidence>
<sequence length="534" mass="56399">MKEYPKMSKNILASLWMLLLLPTEIIGQCTKPATSENAVIDGSDILKDTFDIDSAVRLACHPGYEPTSGSPRRLVCGNNNTWSPGPERFTCQKKSCGHPGELANGHYEFPNGVEFGAVITAVCNTGHFAIGEKQRSCLGDGQWDGGNFVCEVVKCEPPKPIPNGQPRPPVNEMYEYGQAVQYVCNRDNTMLGASDTVHCLENGSWSDVPRCAKVVCIRPDIPNARRVEGGSGPYGYKYTLRYECNVGYKMTPDGGKMTCLEPGWSSIPNCTEVECPNPGTTNAIFTNGAGGPYGYSAILTYQCQAGHRLVGSPQLKCGSDGQWSSKPPTCQVVECPNPGTTNAIFTNGAGGPYEYGAILTYKCQAGHRLVGSPQLKCGSDGQWSSKPPTCQAVECPNPGTTNATTTDGAGGPYGSGAILTYRCKDGQTLVGSTQLKCGSDGQWSSKPPTCKVDDSNLLNKIIGGAAAAAAAAAAATVACVLANRYRKNNSTEPDEIDPETQELKSGPVSDTGNGLQSADSSKETVLDPEPAAGS</sequence>
<feature type="transmembrane region" description="Helical" evidence="7">
    <location>
        <begin position="461"/>
        <end position="482"/>
    </location>
</feature>
<feature type="domain" description="Sushi" evidence="9">
    <location>
        <begin position="27"/>
        <end position="93"/>
    </location>
</feature>
<dbReference type="AlphaFoldDB" id="A0A6P8FDV3"/>
<dbReference type="KEGG" id="char:105906758"/>
<evidence type="ECO:0000256" key="7">
    <source>
        <dbReference type="SAM" id="Phobius"/>
    </source>
</evidence>
<feature type="signal peptide" evidence="8">
    <location>
        <begin position="1"/>
        <end position="27"/>
    </location>
</feature>
<evidence type="ECO:0000313" key="10">
    <source>
        <dbReference type="Proteomes" id="UP000515152"/>
    </source>
</evidence>
<keyword evidence="1 5" id="KW-0768">Sushi</keyword>
<keyword evidence="3 5" id="KW-1015">Disulfide bond</keyword>
<feature type="domain" description="Sushi" evidence="9">
    <location>
        <begin position="94"/>
        <end position="152"/>
    </location>
</feature>
<evidence type="ECO:0000256" key="8">
    <source>
        <dbReference type="SAM" id="SignalP"/>
    </source>
</evidence>
<dbReference type="InterPro" id="IPR035976">
    <property type="entry name" value="Sushi/SCR/CCP_sf"/>
</dbReference>
<accession>A0A6P8FDV3</accession>
<keyword evidence="4" id="KW-0325">Glycoprotein</keyword>
<dbReference type="Gene3D" id="2.10.70.10">
    <property type="entry name" value="Complement Module, domain 1"/>
    <property type="match status" value="7"/>
</dbReference>
<keyword evidence="7" id="KW-0472">Membrane</keyword>
<organism evidence="10 11">
    <name type="scientific">Clupea harengus</name>
    <name type="common">Atlantic herring</name>
    <dbReference type="NCBI Taxonomy" id="7950"/>
    <lineage>
        <taxon>Eukaryota</taxon>
        <taxon>Metazoa</taxon>
        <taxon>Chordata</taxon>
        <taxon>Craniata</taxon>
        <taxon>Vertebrata</taxon>
        <taxon>Euteleostomi</taxon>
        <taxon>Actinopterygii</taxon>
        <taxon>Neopterygii</taxon>
        <taxon>Teleostei</taxon>
        <taxon>Clupei</taxon>
        <taxon>Clupeiformes</taxon>
        <taxon>Clupeoidei</taxon>
        <taxon>Clupeidae</taxon>
        <taxon>Clupea</taxon>
    </lineage>
</organism>
<gene>
    <name evidence="11" type="primary">LOC105906758</name>
</gene>
<evidence type="ECO:0000256" key="6">
    <source>
        <dbReference type="SAM" id="MobiDB-lite"/>
    </source>
</evidence>
<proteinExistence type="predicted"/>
<dbReference type="RefSeq" id="XP_031421900.1">
    <property type="nucleotide sequence ID" value="XM_031566040.2"/>
</dbReference>
<feature type="disulfide bond" evidence="5">
    <location>
        <begin position="303"/>
        <end position="330"/>
    </location>
</feature>
<dbReference type="Proteomes" id="UP000515152">
    <property type="component" value="Chromosome 4"/>
</dbReference>
<dbReference type="SUPFAM" id="SSF57535">
    <property type="entry name" value="Complement control module/SCR domain"/>
    <property type="match status" value="7"/>
</dbReference>
<feature type="domain" description="Sushi" evidence="9">
    <location>
        <begin position="153"/>
        <end position="213"/>
    </location>
</feature>
<evidence type="ECO:0000256" key="1">
    <source>
        <dbReference type="ARBA" id="ARBA00022659"/>
    </source>
</evidence>
<feature type="domain" description="Sushi" evidence="9">
    <location>
        <begin position="273"/>
        <end position="332"/>
    </location>
</feature>
<reference evidence="11" key="1">
    <citation type="submission" date="2025-08" db="UniProtKB">
        <authorList>
            <consortium name="RefSeq"/>
        </authorList>
    </citation>
    <scope>IDENTIFICATION</scope>
</reference>
<dbReference type="PROSITE" id="PS50923">
    <property type="entry name" value="SUSHI"/>
    <property type="match status" value="7"/>
</dbReference>
<feature type="domain" description="Sushi" evidence="9">
    <location>
        <begin position="214"/>
        <end position="272"/>
    </location>
</feature>
<dbReference type="Pfam" id="PF00084">
    <property type="entry name" value="Sushi"/>
    <property type="match status" value="7"/>
</dbReference>
<keyword evidence="8" id="KW-0732">Signal</keyword>
<keyword evidence="7" id="KW-0812">Transmembrane</keyword>
<keyword evidence="10" id="KW-1185">Reference proteome</keyword>
<feature type="disulfide bond" evidence="5">
    <location>
        <begin position="423"/>
        <end position="450"/>
    </location>
</feature>
<feature type="disulfide bond" evidence="5">
    <location>
        <begin position="363"/>
        <end position="390"/>
    </location>
</feature>
<dbReference type="GeneID" id="105906758"/>
<evidence type="ECO:0000256" key="4">
    <source>
        <dbReference type="ARBA" id="ARBA00023180"/>
    </source>
</evidence>
<evidence type="ECO:0000256" key="2">
    <source>
        <dbReference type="ARBA" id="ARBA00022737"/>
    </source>
</evidence>
<dbReference type="SMART" id="SM00032">
    <property type="entry name" value="CCP"/>
    <property type="match status" value="7"/>
</dbReference>
<dbReference type="CDD" id="cd00033">
    <property type="entry name" value="CCP"/>
    <property type="match status" value="7"/>
</dbReference>
<feature type="disulfide bond" evidence="5">
    <location>
        <begin position="216"/>
        <end position="259"/>
    </location>
</feature>
<dbReference type="InterPro" id="IPR050350">
    <property type="entry name" value="Compl-Cell_Adhes-Reg"/>
</dbReference>
<evidence type="ECO:0000313" key="11">
    <source>
        <dbReference type="RefSeq" id="XP_031421900.1"/>
    </source>
</evidence>
<dbReference type="OrthoDB" id="6480633at2759"/>
<evidence type="ECO:0000259" key="9">
    <source>
        <dbReference type="PROSITE" id="PS50923"/>
    </source>
</evidence>
<dbReference type="InterPro" id="IPR000436">
    <property type="entry name" value="Sushi_SCR_CCP_dom"/>
</dbReference>
<feature type="disulfide bond" evidence="5">
    <location>
        <begin position="184"/>
        <end position="211"/>
    </location>
</feature>
<feature type="disulfide bond" evidence="5">
    <location>
        <begin position="123"/>
        <end position="150"/>
    </location>
</feature>
<protein>
    <submittedName>
        <fullName evidence="11">CUB and sushi domain-containing protein 1-like</fullName>
    </submittedName>
</protein>
<feature type="domain" description="Sushi" evidence="9">
    <location>
        <begin position="333"/>
        <end position="392"/>
    </location>
</feature>
<dbReference type="PANTHER" id="PTHR19325">
    <property type="entry name" value="COMPLEMENT COMPONENT-RELATED SUSHI DOMAIN-CONTAINING"/>
    <property type="match status" value="1"/>
</dbReference>
<name>A0A6P8FDV3_CLUHA</name>
<keyword evidence="7" id="KW-1133">Transmembrane helix</keyword>
<keyword evidence="2" id="KW-0677">Repeat</keyword>
<feature type="compositionally biased region" description="Polar residues" evidence="6">
    <location>
        <begin position="508"/>
        <end position="519"/>
    </location>
</feature>
<feature type="region of interest" description="Disordered" evidence="6">
    <location>
        <begin position="489"/>
        <end position="534"/>
    </location>
</feature>
<dbReference type="PANTHER" id="PTHR19325:SF575">
    <property type="entry name" value="LOCOMOTION-RELATED PROTEIN HIKARU GENKI"/>
    <property type="match status" value="1"/>
</dbReference>
<feature type="chain" id="PRO_5027724400" evidence="8">
    <location>
        <begin position="28"/>
        <end position="534"/>
    </location>
</feature>
<evidence type="ECO:0000256" key="3">
    <source>
        <dbReference type="ARBA" id="ARBA00023157"/>
    </source>
</evidence>
<feature type="domain" description="Sushi" evidence="9">
    <location>
        <begin position="393"/>
        <end position="452"/>
    </location>
</feature>